<evidence type="ECO:0000313" key="3">
    <source>
        <dbReference type="Proteomes" id="UP001151760"/>
    </source>
</evidence>
<name>A0ABQ4Z240_9ASTR</name>
<feature type="region of interest" description="Disordered" evidence="1">
    <location>
        <begin position="64"/>
        <end position="282"/>
    </location>
</feature>
<dbReference type="Proteomes" id="UP001151760">
    <property type="component" value="Unassembled WGS sequence"/>
</dbReference>
<reference evidence="2" key="1">
    <citation type="journal article" date="2022" name="Int. J. Mol. Sci.">
        <title>Draft Genome of Tanacetum Coccineum: Genomic Comparison of Closely Related Tanacetum-Family Plants.</title>
        <authorList>
            <person name="Yamashiro T."/>
            <person name="Shiraishi A."/>
            <person name="Nakayama K."/>
            <person name="Satake H."/>
        </authorList>
    </citation>
    <scope>NUCLEOTIDE SEQUENCE</scope>
</reference>
<evidence type="ECO:0000313" key="2">
    <source>
        <dbReference type="EMBL" id="GJS83097.1"/>
    </source>
</evidence>
<feature type="compositionally biased region" description="Acidic residues" evidence="1">
    <location>
        <begin position="206"/>
        <end position="260"/>
    </location>
</feature>
<proteinExistence type="predicted"/>
<comment type="caution">
    <text evidence="2">The sequence shown here is derived from an EMBL/GenBank/DDBJ whole genome shotgun (WGS) entry which is preliminary data.</text>
</comment>
<feature type="compositionally biased region" description="Acidic residues" evidence="1">
    <location>
        <begin position="171"/>
        <end position="198"/>
    </location>
</feature>
<protein>
    <submittedName>
        <fullName evidence="2">Uncharacterized protein</fullName>
    </submittedName>
</protein>
<accession>A0ABQ4Z240</accession>
<sequence length="306" mass="34134">MHTSKDDYLINTLRFVSRKEASQIYRAVLPECLTSPEMKESKAYKTYLGYAIGEVPPKVARKFKKASPSKKESELVLKGIKPVKKGKRLKTPAKKSASKPATGIVIREPPVETKSKRKEKETSKTKSLRDFHKTHPSGSGTVAEKPPSVEKITPTVTSEGTGDKLGVPDVTNDDSSESESESWGNDEDDSNNEQESSDESSKQENESEEQELDSEQDEESDDDDQEQEEFDQENESEDDEMKSDEEQGMDDTTDQFDDDADARLEEPTKTATGIVQGEGNDTEITEAQQRNENLETTQEQVVEDAP</sequence>
<feature type="compositionally biased region" description="Basic and acidic residues" evidence="1">
    <location>
        <begin position="109"/>
        <end position="133"/>
    </location>
</feature>
<feature type="compositionally biased region" description="Basic residues" evidence="1">
    <location>
        <begin position="81"/>
        <end position="97"/>
    </location>
</feature>
<dbReference type="EMBL" id="BQNB010010875">
    <property type="protein sequence ID" value="GJS83097.1"/>
    <property type="molecule type" value="Genomic_DNA"/>
</dbReference>
<reference evidence="2" key="2">
    <citation type="submission" date="2022-01" db="EMBL/GenBank/DDBJ databases">
        <authorList>
            <person name="Yamashiro T."/>
            <person name="Shiraishi A."/>
            <person name="Satake H."/>
            <person name="Nakayama K."/>
        </authorList>
    </citation>
    <scope>NUCLEOTIDE SEQUENCE</scope>
</reference>
<gene>
    <name evidence="2" type="ORF">Tco_0749638</name>
</gene>
<organism evidence="2 3">
    <name type="scientific">Tanacetum coccineum</name>
    <dbReference type="NCBI Taxonomy" id="301880"/>
    <lineage>
        <taxon>Eukaryota</taxon>
        <taxon>Viridiplantae</taxon>
        <taxon>Streptophyta</taxon>
        <taxon>Embryophyta</taxon>
        <taxon>Tracheophyta</taxon>
        <taxon>Spermatophyta</taxon>
        <taxon>Magnoliopsida</taxon>
        <taxon>eudicotyledons</taxon>
        <taxon>Gunneridae</taxon>
        <taxon>Pentapetalae</taxon>
        <taxon>asterids</taxon>
        <taxon>campanulids</taxon>
        <taxon>Asterales</taxon>
        <taxon>Asteraceae</taxon>
        <taxon>Asteroideae</taxon>
        <taxon>Anthemideae</taxon>
        <taxon>Anthemidinae</taxon>
        <taxon>Tanacetum</taxon>
    </lineage>
</organism>
<keyword evidence="3" id="KW-1185">Reference proteome</keyword>
<evidence type="ECO:0000256" key="1">
    <source>
        <dbReference type="SAM" id="MobiDB-lite"/>
    </source>
</evidence>